<proteinExistence type="predicted"/>
<dbReference type="Proteomes" id="UP000681027">
    <property type="component" value="Unassembled WGS sequence"/>
</dbReference>
<reference evidence="1 2" key="1">
    <citation type="submission" date="2021-05" db="EMBL/GenBank/DDBJ databases">
        <title>Novel Bacillus species.</title>
        <authorList>
            <person name="Liu G."/>
        </authorList>
    </citation>
    <scope>NUCLEOTIDE SEQUENCE [LARGE SCALE GENOMIC DNA]</scope>
    <source>
        <strain evidence="1 2">FJAT-49705</strain>
    </source>
</reference>
<evidence type="ECO:0000313" key="1">
    <source>
        <dbReference type="EMBL" id="MBS4190843.1"/>
    </source>
</evidence>
<keyword evidence="2" id="KW-1185">Reference proteome</keyword>
<sequence length="96" mass="11355">MNITGYTAEKLKDPTGILIGDRFEFFLNIEVDEDDELFSENGVQLRVLFYMHEDDSRILNYYFLSSEQILDFALDEEEEKTITKFCNEHLSDIDEE</sequence>
<name>A0ABS5NSQ6_9BACI</name>
<comment type="caution">
    <text evidence="1">The sequence shown here is derived from an EMBL/GenBank/DDBJ whole genome shotgun (WGS) entry which is preliminary data.</text>
</comment>
<dbReference type="EMBL" id="JAGYPM010000003">
    <property type="protein sequence ID" value="MBS4190843.1"/>
    <property type="molecule type" value="Genomic_DNA"/>
</dbReference>
<organism evidence="1 2">
    <name type="scientific">Cytobacillus citreus</name>
    <dbReference type="NCBI Taxonomy" id="2833586"/>
    <lineage>
        <taxon>Bacteria</taxon>
        <taxon>Bacillati</taxon>
        <taxon>Bacillota</taxon>
        <taxon>Bacilli</taxon>
        <taxon>Bacillales</taxon>
        <taxon>Bacillaceae</taxon>
        <taxon>Cytobacillus</taxon>
    </lineage>
</organism>
<dbReference type="RefSeq" id="WP_213102330.1">
    <property type="nucleotide sequence ID" value="NZ_JAGYPM010000003.1"/>
</dbReference>
<dbReference type="Pfam" id="PF20119">
    <property type="entry name" value="DUF6509"/>
    <property type="match status" value="1"/>
</dbReference>
<dbReference type="InterPro" id="IPR045424">
    <property type="entry name" value="DUF6509"/>
</dbReference>
<accession>A0ABS5NSQ6</accession>
<gene>
    <name evidence="1" type="ORF">KHA94_11685</name>
</gene>
<protein>
    <submittedName>
        <fullName evidence="1">Pullulanase</fullName>
    </submittedName>
</protein>
<evidence type="ECO:0000313" key="2">
    <source>
        <dbReference type="Proteomes" id="UP000681027"/>
    </source>
</evidence>